<dbReference type="EMBL" id="BOMM01000111">
    <property type="protein sequence ID" value="GIE16887.1"/>
    <property type="molecule type" value="Genomic_DNA"/>
</dbReference>
<proteinExistence type="predicted"/>
<sequence length="76" mass="8423">MSLADINPESVLAAIRAGHHTRADLAEHFQVLPTSLHLEDAIDALKADPPRIVEHPNKHLHPADLDEFLPNHNEEA</sequence>
<organism evidence="1 2">
    <name type="scientific">Paractinoplanes ferrugineus</name>
    <dbReference type="NCBI Taxonomy" id="113564"/>
    <lineage>
        <taxon>Bacteria</taxon>
        <taxon>Bacillati</taxon>
        <taxon>Actinomycetota</taxon>
        <taxon>Actinomycetes</taxon>
        <taxon>Micromonosporales</taxon>
        <taxon>Micromonosporaceae</taxon>
        <taxon>Paractinoplanes</taxon>
    </lineage>
</organism>
<comment type="caution">
    <text evidence="1">The sequence shown here is derived from an EMBL/GenBank/DDBJ whole genome shotgun (WGS) entry which is preliminary data.</text>
</comment>
<keyword evidence="2" id="KW-1185">Reference proteome</keyword>
<evidence type="ECO:0000313" key="1">
    <source>
        <dbReference type="EMBL" id="GIE16887.1"/>
    </source>
</evidence>
<protein>
    <submittedName>
        <fullName evidence="1">Uncharacterized protein</fullName>
    </submittedName>
</protein>
<reference evidence="1" key="1">
    <citation type="submission" date="2021-01" db="EMBL/GenBank/DDBJ databases">
        <title>Whole genome shotgun sequence of Actinoplanes ferrugineus NBRC 15555.</title>
        <authorList>
            <person name="Komaki H."/>
            <person name="Tamura T."/>
        </authorList>
    </citation>
    <scope>NUCLEOTIDE SEQUENCE</scope>
    <source>
        <strain evidence="1">NBRC 15555</strain>
    </source>
</reference>
<evidence type="ECO:0000313" key="2">
    <source>
        <dbReference type="Proteomes" id="UP000598174"/>
    </source>
</evidence>
<accession>A0A919JBQ1</accession>
<gene>
    <name evidence="1" type="ORF">Afe05nite_87270</name>
</gene>
<name>A0A919JBQ1_9ACTN</name>
<dbReference type="AlphaFoldDB" id="A0A919JBQ1"/>
<dbReference type="RefSeq" id="WP_203823212.1">
    <property type="nucleotide sequence ID" value="NZ_BAAABP010000005.1"/>
</dbReference>
<dbReference type="Proteomes" id="UP000598174">
    <property type="component" value="Unassembled WGS sequence"/>
</dbReference>